<dbReference type="Proteomes" id="UP000030151">
    <property type="component" value="Unassembled WGS sequence"/>
</dbReference>
<proteinExistence type="predicted"/>
<evidence type="ECO:0000313" key="1">
    <source>
        <dbReference type="EMBL" id="EXU97497.1"/>
    </source>
</evidence>
<sequence>MAPRGKAILTYHVVPRFDIAAEGGPLSLGTIVANLQHLVPLNRGFHVEVPEALKYTPVCQTQFRETLIKAREANFGAWLKAIGIPVGGSVIGGGSRDLESSVSCDSIVTTYFDPDNDYFQKCLATRPIQDWVEASNHFTANLYMITGLKVAKNLKFNASRSTEKHGKAELQVNEPHTGAVEGGVSVDASGGTKKATEFSVDDIIIAYRVNHYACSQTRWFGKHMETKDKGLLTGDLMNHEQKEAEQPEMTFEPLSIPEEVAAQERAMADGSDECWV</sequence>
<protein>
    <submittedName>
        <fullName evidence="1">Uncharacterized protein</fullName>
    </submittedName>
</protein>
<comment type="caution">
    <text evidence="1">The sequence shown here is derived from an EMBL/GenBank/DDBJ whole genome shotgun (WGS) entry which is preliminary data.</text>
</comment>
<dbReference type="eggNOG" id="ENOG502R08X">
    <property type="taxonomic scope" value="Eukaryota"/>
</dbReference>
<evidence type="ECO:0000313" key="2">
    <source>
        <dbReference type="Proteomes" id="UP000030151"/>
    </source>
</evidence>
<accession>A0A014QUY4</accession>
<dbReference type="OrthoDB" id="4500473at2759"/>
<dbReference type="AlphaFoldDB" id="A0A014QUY4"/>
<organism evidence="1 2">
    <name type="scientific">Metarhizium robertsii</name>
    <dbReference type="NCBI Taxonomy" id="568076"/>
    <lineage>
        <taxon>Eukaryota</taxon>
        <taxon>Fungi</taxon>
        <taxon>Dikarya</taxon>
        <taxon>Ascomycota</taxon>
        <taxon>Pezizomycotina</taxon>
        <taxon>Sordariomycetes</taxon>
        <taxon>Hypocreomycetidae</taxon>
        <taxon>Hypocreales</taxon>
        <taxon>Clavicipitaceae</taxon>
        <taxon>Metarhizium</taxon>
    </lineage>
</organism>
<dbReference type="HOGENOM" id="CLU_1008608_0_0_1"/>
<gene>
    <name evidence="1" type="ORF">X797_009406</name>
</gene>
<name>A0A014QUY4_9HYPO</name>
<reference evidence="1 2" key="1">
    <citation type="submission" date="2014-02" db="EMBL/GenBank/DDBJ databases">
        <title>The genome sequence of the entomopathogenic fungus Metarhizium robertsii ARSEF 2575.</title>
        <authorList>
            <person name="Giuliano Garisto Donzelli B."/>
            <person name="Roe B.A."/>
            <person name="Macmil S.L."/>
            <person name="Krasnoff S.B."/>
            <person name="Gibson D.M."/>
        </authorList>
    </citation>
    <scope>NUCLEOTIDE SEQUENCE [LARGE SCALE GENOMIC DNA]</scope>
    <source>
        <strain evidence="1 2">ARSEF 2575</strain>
    </source>
</reference>
<dbReference type="EMBL" id="JELW01000036">
    <property type="protein sequence ID" value="EXU97497.1"/>
    <property type="molecule type" value="Genomic_DNA"/>
</dbReference>